<keyword evidence="2" id="KW-1185">Reference proteome</keyword>
<name>A0A7J8W392_9ROSI</name>
<evidence type="ECO:0000313" key="1">
    <source>
        <dbReference type="EMBL" id="MBA0669541.1"/>
    </source>
</evidence>
<comment type="caution">
    <text evidence="1">The sequence shown here is derived from an EMBL/GenBank/DDBJ whole genome shotgun (WGS) entry which is preliminary data.</text>
</comment>
<dbReference type="AlphaFoldDB" id="A0A7J8W392"/>
<accession>A0A7J8W392</accession>
<dbReference type="Proteomes" id="UP000593573">
    <property type="component" value="Unassembled WGS sequence"/>
</dbReference>
<evidence type="ECO:0000313" key="2">
    <source>
        <dbReference type="Proteomes" id="UP000593573"/>
    </source>
</evidence>
<protein>
    <submittedName>
        <fullName evidence="1">Uncharacterized protein</fullName>
    </submittedName>
</protein>
<sequence>MWWGDSFYYFLIGWKTSLVWSSFC</sequence>
<proteinExistence type="predicted"/>
<reference evidence="1 2" key="1">
    <citation type="journal article" date="2019" name="Genome Biol. Evol.">
        <title>Insights into the evolution of the New World diploid cottons (Gossypium, subgenus Houzingenia) based on genome sequencing.</title>
        <authorList>
            <person name="Grover C.E."/>
            <person name="Arick M.A. 2nd"/>
            <person name="Thrash A."/>
            <person name="Conover J.L."/>
            <person name="Sanders W.S."/>
            <person name="Peterson D.G."/>
            <person name="Frelichowski J.E."/>
            <person name="Scheffler J.A."/>
            <person name="Scheffler B.E."/>
            <person name="Wendel J.F."/>
        </authorList>
    </citation>
    <scope>NUCLEOTIDE SEQUENCE [LARGE SCALE GENOMIC DNA]</scope>
    <source>
        <strain evidence="1">57</strain>
        <tissue evidence="1">Leaf</tissue>
    </source>
</reference>
<organism evidence="1 2">
    <name type="scientific">Gossypium klotzschianum</name>
    <dbReference type="NCBI Taxonomy" id="34286"/>
    <lineage>
        <taxon>Eukaryota</taxon>
        <taxon>Viridiplantae</taxon>
        <taxon>Streptophyta</taxon>
        <taxon>Embryophyta</taxon>
        <taxon>Tracheophyta</taxon>
        <taxon>Spermatophyta</taxon>
        <taxon>Magnoliopsida</taxon>
        <taxon>eudicotyledons</taxon>
        <taxon>Gunneridae</taxon>
        <taxon>Pentapetalae</taxon>
        <taxon>rosids</taxon>
        <taxon>malvids</taxon>
        <taxon>Malvales</taxon>
        <taxon>Malvaceae</taxon>
        <taxon>Malvoideae</taxon>
        <taxon>Gossypium</taxon>
    </lineage>
</organism>
<gene>
    <name evidence="1" type="ORF">Goklo_024618</name>
</gene>
<dbReference type="EMBL" id="JABFAB010110160">
    <property type="protein sequence ID" value="MBA0669541.1"/>
    <property type="molecule type" value="Genomic_DNA"/>
</dbReference>